<evidence type="ECO:0000256" key="1">
    <source>
        <dbReference type="ARBA" id="ARBA00023125"/>
    </source>
</evidence>
<keyword evidence="2" id="KW-0863">Zinc-finger</keyword>
<evidence type="ECO:0000313" key="6">
    <source>
        <dbReference type="RefSeq" id="XP_015064718.1"/>
    </source>
</evidence>
<keyword evidence="1" id="KW-0238">DNA-binding</keyword>
<evidence type="ECO:0000313" key="5">
    <source>
        <dbReference type="Proteomes" id="UP000694930"/>
    </source>
</evidence>
<feature type="compositionally biased region" description="Polar residues" evidence="3">
    <location>
        <begin position="54"/>
        <end position="68"/>
    </location>
</feature>
<accession>A0ABM1G1Q2</accession>
<feature type="region of interest" description="Disordered" evidence="3">
    <location>
        <begin position="49"/>
        <end position="71"/>
    </location>
</feature>
<reference evidence="6" key="2">
    <citation type="submission" date="2025-08" db="UniProtKB">
        <authorList>
            <consortium name="RefSeq"/>
        </authorList>
    </citation>
    <scope>IDENTIFICATION</scope>
</reference>
<feature type="domain" description="C3H1-type" evidence="4">
    <location>
        <begin position="331"/>
        <end position="359"/>
    </location>
</feature>
<keyword evidence="2" id="KW-0862">Zinc</keyword>
<evidence type="ECO:0000259" key="4">
    <source>
        <dbReference type="PROSITE" id="PS50103"/>
    </source>
</evidence>
<proteinExistence type="predicted"/>
<dbReference type="PANTHER" id="PTHR33400">
    <property type="entry name" value="ZINC FINGER CCCH DOMAIN-CONTAINING PROTEIN 6-RELATED"/>
    <property type="match status" value="1"/>
</dbReference>
<evidence type="ECO:0000256" key="3">
    <source>
        <dbReference type="SAM" id="MobiDB-lite"/>
    </source>
</evidence>
<organism evidence="5 6">
    <name type="scientific">Solanum pennellii</name>
    <name type="common">Tomato</name>
    <name type="synonym">Lycopersicon pennellii</name>
    <dbReference type="NCBI Taxonomy" id="28526"/>
    <lineage>
        <taxon>Eukaryota</taxon>
        <taxon>Viridiplantae</taxon>
        <taxon>Streptophyta</taxon>
        <taxon>Embryophyta</taxon>
        <taxon>Tracheophyta</taxon>
        <taxon>Spermatophyta</taxon>
        <taxon>Magnoliopsida</taxon>
        <taxon>eudicotyledons</taxon>
        <taxon>Gunneridae</taxon>
        <taxon>Pentapetalae</taxon>
        <taxon>asterids</taxon>
        <taxon>lamiids</taxon>
        <taxon>Solanales</taxon>
        <taxon>Solanaceae</taxon>
        <taxon>Solanoideae</taxon>
        <taxon>Solaneae</taxon>
        <taxon>Solanum</taxon>
        <taxon>Solanum subgen. Lycopersicon</taxon>
    </lineage>
</organism>
<reference evidence="5" key="1">
    <citation type="journal article" date="2014" name="Nat. Genet.">
        <title>The genome of the stress-tolerant wild tomato species Solanum pennellii.</title>
        <authorList>
            <person name="Bolger A."/>
            <person name="Scossa F."/>
            <person name="Bolger M.E."/>
            <person name="Lanz C."/>
            <person name="Maumus F."/>
            <person name="Tohge T."/>
            <person name="Quesneville H."/>
            <person name="Alseekh S."/>
            <person name="Sorensen I."/>
            <person name="Lichtenstein G."/>
            <person name="Fich E.A."/>
            <person name="Conte M."/>
            <person name="Keller H."/>
            <person name="Schneeberger K."/>
            <person name="Schwacke R."/>
            <person name="Ofner I."/>
            <person name="Vrebalov J."/>
            <person name="Xu Y."/>
            <person name="Osorio S."/>
            <person name="Aflitos S.A."/>
            <person name="Schijlen E."/>
            <person name="Jimenez-Gomez J.M."/>
            <person name="Ryngajllo M."/>
            <person name="Kimura S."/>
            <person name="Kumar R."/>
            <person name="Koenig D."/>
            <person name="Headland L.R."/>
            <person name="Maloof J.N."/>
            <person name="Sinha N."/>
            <person name="van Ham R.C."/>
            <person name="Lankhorst R.K."/>
            <person name="Mao L."/>
            <person name="Vogel A."/>
            <person name="Arsova B."/>
            <person name="Panstruga R."/>
            <person name="Fei Z."/>
            <person name="Rose J.K."/>
            <person name="Zamir D."/>
            <person name="Carrari F."/>
            <person name="Giovannoni J.J."/>
            <person name="Weigel D."/>
            <person name="Usadel B."/>
            <person name="Fernie A.R."/>
        </authorList>
    </citation>
    <scope>NUCLEOTIDE SEQUENCE [LARGE SCALE GENOMIC DNA]</scope>
    <source>
        <strain evidence="5">cv. LA0716</strain>
    </source>
</reference>
<dbReference type="PROSITE" id="PS50103">
    <property type="entry name" value="ZF_C3H1"/>
    <property type="match status" value="1"/>
</dbReference>
<keyword evidence="5" id="KW-1185">Reference proteome</keyword>
<dbReference type="GeneID" id="107009934"/>
<dbReference type="PANTHER" id="PTHR33400:SF11">
    <property type="entry name" value="C3H1-TYPE DOMAIN-CONTAINING PROTEIN"/>
    <property type="match status" value="1"/>
</dbReference>
<feature type="zinc finger region" description="C3H1-type" evidence="2">
    <location>
        <begin position="331"/>
        <end position="359"/>
    </location>
</feature>
<gene>
    <name evidence="6" type="primary">LOC107009934</name>
</gene>
<sequence>MLSTQNKPQEQKYMPYHLFQLLVAPPGSTVTLKHVHSWLKVKHYRKEDCPSEDGSISQQQTHQSINRSSFERRDCLKKSEERLSSKSLAIWKCPPKFHLNEKWLVVAGEESQEANKQEYRKRRVIEAVFPNKFAIPPNPYNLSDLEQGYDDSQTPVVRTISTEEEEPTHDLTVLVAIAVAALQEQGSLIDANLLVRLLLNLMNKRGMATNVVSLNAAHAGSPKSVPLTMTKTDIRENNSITYSTSELDLENIKKLISKYGVPYNAGGEISDLVSRYCPTTLQPKLTLSPNVGPSSSMTSHKDINKYCNSLIKQRGEKTESMVDESSQKPIPCSLTPCIFFNKPKGCRKGFSCHFRHDIFGKKRSGRTSEGRDSKRLK</sequence>
<protein>
    <submittedName>
        <fullName evidence="6">Zinc finger CCCH domain-containing protein 6-like</fullName>
    </submittedName>
</protein>
<keyword evidence="2" id="KW-0479">Metal-binding</keyword>
<name>A0ABM1G1Q2_SOLPN</name>
<dbReference type="Proteomes" id="UP000694930">
    <property type="component" value="Chromosome 2"/>
</dbReference>
<evidence type="ECO:0000256" key="2">
    <source>
        <dbReference type="PROSITE-ProRule" id="PRU00723"/>
    </source>
</evidence>
<dbReference type="RefSeq" id="XP_015064718.1">
    <property type="nucleotide sequence ID" value="XM_015209232.1"/>
</dbReference>
<dbReference type="InterPro" id="IPR000571">
    <property type="entry name" value="Znf_CCCH"/>
</dbReference>